<accession>A0A9N9WPV4</accession>
<evidence type="ECO:0000259" key="12">
    <source>
        <dbReference type="SMART" id="SM00382"/>
    </source>
</evidence>
<dbReference type="SMART" id="SM00745">
    <property type="entry name" value="MIT"/>
    <property type="match status" value="1"/>
</dbReference>
<keyword evidence="4 9" id="KW-0067">ATP-binding</keyword>
<dbReference type="Gene3D" id="1.20.58.80">
    <property type="entry name" value="Phosphotransferase system, lactose/cellobiose-type IIA subunit"/>
    <property type="match status" value="1"/>
</dbReference>
<evidence type="ECO:0000313" key="15">
    <source>
        <dbReference type="Proteomes" id="UP001153620"/>
    </source>
</evidence>
<organism evidence="14 15">
    <name type="scientific">Chironomus riparius</name>
    <dbReference type="NCBI Taxonomy" id="315576"/>
    <lineage>
        <taxon>Eukaryota</taxon>
        <taxon>Metazoa</taxon>
        <taxon>Ecdysozoa</taxon>
        <taxon>Arthropoda</taxon>
        <taxon>Hexapoda</taxon>
        <taxon>Insecta</taxon>
        <taxon>Pterygota</taxon>
        <taxon>Neoptera</taxon>
        <taxon>Endopterygota</taxon>
        <taxon>Diptera</taxon>
        <taxon>Nematocera</taxon>
        <taxon>Chironomoidea</taxon>
        <taxon>Chironomidae</taxon>
        <taxon>Chironominae</taxon>
        <taxon>Chironomus</taxon>
    </lineage>
</organism>
<dbReference type="Pfam" id="PF00004">
    <property type="entry name" value="AAA"/>
    <property type="match status" value="1"/>
</dbReference>
<dbReference type="GO" id="GO:0016887">
    <property type="term" value="F:ATP hydrolysis activity"/>
    <property type="evidence" value="ECO:0007669"/>
    <property type="project" value="InterPro"/>
</dbReference>
<dbReference type="CDD" id="cd19524">
    <property type="entry name" value="RecA-like_spastin"/>
    <property type="match status" value="1"/>
</dbReference>
<sequence>MVRKTKNQTDACPSKNSGNDSDKERKTFLLLSFPIILVFNVLKTLLFELFIILKFVYNTSSRILNKPSNQTEEVNLETVNGSEDIDTSMDMLQRQKYHHKRAFEYISQALKIDETQNSEQKEIAINLYQEGINELSRGINIDVWQGTGEKWIKAQRLHDKMQTNLAMAKDRLNFLELMMSERTKLLNQERRKVAANVQSVTDKMNRLTNRKSSLQKPYLVNEYACSDKGEKVVTFNNTKNSNHSTSKTTSSSEATGKLSSRRPANLTIMNKSQTLPRNMSRALTHVNNTTIPKKPATPPAVRRQFSASGSSSPRKTNFSGRATPPLRSRTPQGQQPTQNIISVKGVEQKLVQTIMDEIIEGGQKVEFNDIAGNEAAKQALKEMVILPAVRPELFTGLRTPAKGLLLFGPPGNGKTLLARAVANECAATFFSISAASLTSKYVGDGEKMVRALFSVARELQPSIIFIDEIDSLLSERSQSEHEASRRLKTEFLIQFDGLPTNSTESEKIVVMAATNRPTDLDEAALRRFPKRVYVTLPDFDTRLVLLSSLLQKQNSPLKEDELKILARATEGYSGSDLTALARDAALEPIRGLDLEQVKEMDLSKVRSITMSDFHNSLKRIRKSVSPASLKEFERWSQEYGVKN</sequence>
<evidence type="ECO:0000256" key="1">
    <source>
        <dbReference type="ARBA" id="ARBA00022490"/>
    </source>
</evidence>
<dbReference type="GO" id="GO:0005819">
    <property type="term" value="C:spindle"/>
    <property type="evidence" value="ECO:0007669"/>
    <property type="project" value="UniProtKB-UniRule"/>
</dbReference>
<dbReference type="EMBL" id="OU895877">
    <property type="protein sequence ID" value="CAG9800374.1"/>
    <property type="molecule type" value="Genomic_DNA"/>
</dbReference>
<dbReference type="EC" id="5.6.1.1" evidence="9"/>
<proteinExistence type="inferred from homology"/>
<keyword evidence="15" id="KW-1185">Reference proteome</keyword>
<keyword evidence="2 9" id="KW-0493">Microtubule</keyword>
<comment type="subcellular location">
    <subcellularLocation>
        <location evidence="9">Membrane</location>
        <topology evidence="9">Peripheral membrane protein</topology>
    </subcellularLocation>
    <subcellularLocation>
        <location evidence="9">Cytoplasm</location>
        <location evidence="9">Cytoskeleton</location>
        <location evidence="9">Microtubule organizing center</location>
        <location evidence="9">Centrosome</location>
    </subcellularLocation>
    <subcellularLocation>
        <location evidence="9">Cytoplasm</location>
        <location evidence="9">Cytoskeleton</location>
    </subcellularLocation>
    <text evidence="9">Forms an intramembrane hairpin-like structure in the membrane.</text>
</comment>
<dbReference type="InterPro" id="IPR017179">
    <property type="entry name" value="Spastin"/>
</dbReference>
<dbReference type="InterPro" id="IPR050304">
    <property type="entry name" value="MT-severing_AAA_ATPase"/>
</dbReference>
<dbReference type="GO" id="GO:0031117">
    <property type="term" value="P:positive regulation of microtubule depolymerization"/>
    <property type="evidence" value="ECO:0007669"/>
    <property type="project" value="UniProtKB-UniRule"/>
</dbReference>
<dbReference type="Pfam" id="PF09336">
    <property type="entry name" value="Vps4_C"/>
    <property type="match status" value="1"/>
</dbReference>
<reference evidence="14" key="2">
    <citation type="submission" date="2022-10" db="EMBL/GenBank/DDBJ databases">
        <authorList>
            <consortium name="ENA_rothamsted_submissions"/>
            <consortium name="culmorum"/>
            <person name="King R."/>
        </authorList>
    </citation>
    <scope>NUCLEOTIDE SEQUENCE</scope>
</reference>
<dbReference type="InterPro" id="IPR003959">
    <property type="entry name" value="ATPase_AAA_core"/>
</dbReference>
<dbReference type="SUPFAM" id="SSF52540">
    <property type="entry name" value="P-loop containing nucleoside triphosphate hydrolases"/>
    <property type="match status" value="1"/>
</dbReference>
<reference evidence="14" key="1">
    <citation type="submission" date="2022-01" db="EMBL/GenBank/DDBJ databases">
        <authorList>
            <person name="King R."/>
        </authorList>
    </citation>
    <scope>NUCLEOTIDE SEQUENCE</scope>
</reference>
<feature type="domain" description="MIT" evidence="13">
    <location>
        <begin position="95"/>
        <end position="174"/>
    </location>
</feature>
<protein>
    <recommendedName>
        <fullName evidence="9">Spastin</fullName>
        <ecNumber evidence="9">5.6.1.1</ecNumber>
    </recommendedName>
</protein>
<dbReference type="PANTHER" id="PTHR23074:SF86">
    <property type="entry name" value="SPASTIN"/>
    <property type="match status" value="1"/>
</dbReference>
<comment type="similarity">
    <text evidence="9">Belongs to the AAA ATPase family. Spastin subfamily.</text>
</comment>
<feature type="topological domain" description="Cytoplasmic" evidence="9">
    <location>
        <begin position="56"/>
        <end position="643"/>
    </location>
</feature>
<dbReference type="GO" id="GO:0008568">
    <property type="term" value="F:microtubule severing ATPase activity"/>
    <property type="evidence" value="ECO:0007669"/>
    <property type="project" value="UniProtKB-UniRule"/>
</dbReference>
<evidence type="ECO:0000256" key="3">
    <source>
        <dbReference type="ARBA" id="ARBA00022741"/>
    </source>
</evidence>
<dbReference type="InterPro" id="IPR027417">
    <property type="entry name" value="P-loop_NTPase"/>
</dbReference>
<evidence type="ECO:0000256" key="8">
    <source>
        <dbReference type="ARBA" id="ARBA00036378"/>
    </source>
</evidence>
<dbReference type="GO" id="GO:0016020">
    <property type="term" value="C:membrane"/>
    <property type="evidence" value="ECO:0007669"/>
    <property type="project" value="UniProtKB-SubCell"/>
</dbReference>
<dbReference type="AlphaFoldDB" id="A0A9N9WPV4"/>
<evidence type="ECO:0000256" key="5">
    <source>
        <dbReference type="ARBA" id="ARBA00023136"/>
    </source>
</evidence>
<dbReference type="GO" id="GO:0034214">
    <property type="term" value="P:protein hexamerization"/>
    <property type="evidence" value="ECO:0007669"/>
    <property type="project" value="UniProtKB-UniRule"/>
</dbReference>
<feature type="domain" description="AAA+ ATPase" evidence="12">
    <location>
        <begin position="400"/>
        <end position="538"/>
    </location>
</feature>
<feature type="compositionally biased region" description="Polar residues" evidence="10">
    <location>
        <begin position="8"/>
        <end position="19"/>
    </location>
</feature>
<keyword evidence="6 9" id="KW-0206">Cytoskeleton</keyword>
<dbReference type="GO" id="GO:0005524">
    <property type="term" value="F:ATP binding"/>
    <property type="evidence" value="ECO:0007669"/>
    <property type="project" value="UniProtKB-UniRule"/>
</dbReference>
<dbReference type="PROSITE" id="PS00674">
    <property type="entry name" value="AAA"/>
    <property type="match status" value="1"/>
</dbReference>
<feature type="transmembrane region" description="Helical" evidence="11">
    <location>
        <begin position="28"/>
        <end position="57"/>
    </location>
</feature>
<feature type="topological domain" description="Cytoplasmic" evidence="9">
    <location>
        <begin position="1"/>
        <end position="34"/>
    </location>
</feature>
<dbReference type="InterPro" id="IPR041569">
    <property type="entry name" value="AAA_lid_3"/>
</dbReference>
<keyword evidence="11" id="KW-1133">Transmembrane helix</keyword>
<dbReference type="GO" id="GO:0005737">
    <property type="term" value="C:cytoplasm"/>
    <property type="evidence" value="ECO:0007669"/>
    <property type="project" value="UniProtKB-UniRule"/>
</dbReference>
<dbReference type="GO" id="GO:0005813">
    <property type="term" value="C:centrosome"/>
    <property type="evidence" value="ECO:0007669"/>
    <property type="project" value="UniProtKB-SubCell"/>
</dbReference>
<keyword evidence="1 9" id="KW-0963">Cytoplasm</keyword>
<evidence type="ECO:0000256" key="11">
    <source>
        <dbReference type="SAM" id="Phobius"/>
    </source>
</evidence>
<feature type="compositionally biased region" description="Polar residues" evidence="10">
    <location>
        <begin position="305"/>
        <end position="320"/>
    </location>
</feature>
<evidence type="ECO:0000256" key="4">
    <source>
        <dbReference type="ARBA" id="ARBA00022840"/>
    </source>
</evidence>
<keyword evidence="5 9" id="KW-0472">Membrane</keyword>
<dbReference type="InterPro" id="IPR007330">
    <property type="entry name" value="MIT_dom"/>
</dbReference>
<evidence type="ECO:0000256" key="10">
    <source>
        <dbReference type="SAM" id="MobiDB-lite"/>
    </source>
</evidence>
<evidence type="ECO:0000256" key="7">
    <source>
        <dbReference type="ARBA" id="ARBA00023235"/>
    </source>
</evidence>
<feature type="intramembrane region" description="Helical" evidence="9">
    <location>
        <begin position="35"/>
        <end position="55"/>
    </location>
</feature>
<dbReference type="Gene3D" id="1.10.8.60">
    <property type="match status" value="1"/>
</dbReference>
<dbReference type="InterPro" id="IPR015415">
    <property type="entry name" value="Spast_Vps4_C"/>
</dbReference>
<evidence type="ECO:0000313" key="14">
    <source>
        <dbReference type="EMBL" id="CAG9800374.1"/>
    </source>
</evidence>
<evidence type="ECO:0000256" key="2">
    <source>
        <dbReference type="ARBA" id="ARBA00022701"/>
    </source>
</evidence>
<keyword evidence="7 9" id="KW-0413">Isomerase</keyword>
<evidence type="ECO:0000256" key="9">
    <source>
        <dbReference type="HAMAP-Rule" id="MF_03021"/>
    </source>
</evidence>
<feature type="region of interest" description="Disordered" evidence="10">
    <location>
        <begin position="236"/>
        <end position="341"/>
    </location>
</feature>
<dbReference type="PANTHER" id="PTHR23074">
    <property type="entry name" value="AAA DOMAIN-CONTAINING"/>
    <property type="match status" value="1"/>
</dbReference>
<dbReference type="GO" id="GO:0000070">
    <property type="term" value="P:mitotic sister chromatid segregation"/>
    <property type="evidence" value="ECO:0007669"/>
    <property type="project" value="UniProtKB-ARBA"/>
</dbReference>
<feature type="compositionally biased region" description="Low complexity" evidence="10">
    <location>
        <begin position="236"/>
        <end position="252"/>
    </location>
</feature>
<dbReference type="HAMAP" id="MF_03021">
    <property type="entry name" value="Spastin"/>
    <property type="match status" value="1"/>
</dbReference>
<dbReference type="FunFam" id="1.10.8.60:FF:000022">
    <property type="entry name" value="Fidgetin like 1"/>
    <property type="match status" value="1"/>
</dbReference>
<dbReference type="SMART" id="SM00382">
    <property type="entry name" value="AAA"/>
    <property type="match status" value="1"/>
</dbReference>
<comment type="subunit">
    <text evidence="9">Homohexamer. The homohexamer is stabilized by ATP-binding. The homohexamer may adopt a ring conformation through which microtubules pass prior to being severed. Interacts with microtubules.</text>
</comment>
<dbReference type="Pfam" id="PF17862">
    <property type="entry name" value="AAA_lid_3"/>
    <property type="match status" value="1"/>
</dbReference>
<dbReference type="GO" id="GO:0008017">
    <property type="term" value="F:microtubule binding"/>
    <property type="evidence" value="ECO:0007669"/>
    <property type="project" value="UniProtKB-UniRule"/>
</dbReference>
<dbReference type="FunFam" id="1.20.58.80:FF:000006">
    <property type="entry name" value="Spastin"/>
    <property type="match status" value="1"/>
</dbReference>
<dbReference type="FunFam" id="3.40.50.300:FF:000093">
    <property type="entry name" value="Fidgetin-like 1"/>
    <property type="match status" value="1"/>
</dbReference>
<dbReference type="InterPro" id="IPR003593">
    <property type="entry name" value="AAA+_ATPase"/>
</dbReference>
<dbReference type="GO" id="GO:0051013">
    <property type="term" value="P:microtubule severing"/>
    <property type="evidence" value="ECO:0007669"/>
    <property type="project" value="UniProtKB-UniRule"/>
</dbReference>
<dbReference type="Proteomes" id="UP001153620">
    <property type="component" value="Chromosome 1"/>
</dbReference>
<feature type="compositionally biased region" description="Polar residues" evidence="10">
    <location>
        <begin position="329"/>
        <end position="341"/>
    </location>
</feature>
<feature type="region of interest" description="Disordered" evidence="10">
    <location>
        <begin position="1"/>
        <end position="22"/>
    </location>
</feature>
<dbReference type="GO" id="GO:0005694">
    <property type="term" value="C:chromosome"/>
    <property type="evidence" value="ECO:0007669"/>
    <property type="project" value="UniProtKB-ARBA"/>
</dbReference>
<evidence type="ECO:0000256" key="6">
    <source>
        <dbReference type="ARBA" id="ARBA00023212"/>
    </source>
</evidence>
<comment type="function">
    <text evidence="9">ATP-dependent microtubule severing protein. Microtubule severing may promote reorganization of cellular microtubule arrays and the release of microtubules from the microtubule organizing center following nucleation.</text>
</comment>
<keyword evidence="11" id="KW-0812">Transmembrane</keyword>
<feature type="binding site" evidence="9">
    <location>
        <begin position="408"/>
        <end position="415"/>
    </location>
    <ligand>
        <name>ATP</name>
        <dbReference type="ChEBI" id="CHEBI:30616"/>
    </ligand>
</feature>
<name>A0A9N9WPV4_9DIPT</name>
<gene>
    <name evidence="14" type="ORF">CHIRRI_LOCUS3317</name>
</gene>
<dbReference type="OrthoDB" id="10251136at2759"/>
<evidence type="ECO:0000259" key="13">
    <source>
        <dbReference type="SMART" id="SM00745"/>
    </source>
</evidence>
<dbReference type="Gene3D" id="3.40.50.300">
    <property type="entry name" value="P-loop containing nucleotide triphosphate hydrolases"/>
    <property type="match status" value="1"/>
</dbReference>
<dbReference type="GO" id="GO:0005874">
    <property type="term" value="C:microtubule"/>
    <property type="evidence" value="ECO:0007669"/>
    <property type="project" value="UniProtKB-UniRule"/>
</dbReference>
<keyword evidence="3 9" id="KW-0547">Nucleotide-binding</keyword>
<dbReference type="InterPro" id="IPR003960">
    <property type="entry name" value="ATPase_AAA_CS"/>
</dbReference>
<comment type="catalytic activity">
    <reaction evidence="8 9">
        <text>n ATP + n H2O + a microtubule = n ADP + n phosphate + (n+1) alpha/beta tubulin heterodimers.</text>
        <dbReference type="EC" id="5.6.1.1"/>
    </reaction>
</comment>
<feature type="compositionally biased region" description="Polar residues" evidence="10">
    <location>
        <begin position="267"/>
        <end position="277"/>
    </location>
</feature>